<accession>A0A1Y6CF16</accession>
<evidence type="ECO:0000313" key="2">
    <source>
        <dbReference type="EMBL" id="SMF57953.1"/>
    </source>
</evidence>
<evidence type="ECO:0000313" key="3">
    <source>
        <dbReference type="Proteomes" id="UP000192907"/>
    </source>
</evidence>
<dbReference type="InterPro" id="IPR054174">
    <property type="entry name" value="Alpha-amylase-like_C"/>
</dbReference>
<dbReference type="SUPFAM" id="SSF51011">
    <property type="entry name" value="Glycosyl hydrolase domain"/>
    <property type="match status" value="1"/>
</dbReference>
<reference evidence="3" key="1">
    <citation type="submission" date="2017-04" db="EMBL/GenBank/DDBJ databases">
        <authorList>
            <person name="Varghese N."/>
            <person name="Submissions S."/>
        </authorList>
    </citation>
    <scope>NUCLEOTIDE SEQUENCE [LARGE SCALE GENOMIC DNA]</scope>
    <source>
        <strain evidence="3">RKEM611</strain>
    </source>
</reference>
<dbReference type="AlphaFoldDB" id="A0A1Y6CF16"/>
<name>A0A1Y6CF16_9BACT</name>
<dbReference type="Pfam" id="PF22026">
    <property type="entry name" value="Alpha-amylase_C_2"/>
    <property type="match status" value="1"/>
</dbReference>
<dbReference type="OrthoDB" id="9805159at2"/>
<dbReference type="RefSeq" id="WP_132322567.1">
    <property type="nucleotide sequence ID" value="NZ_FWZT01000019.1"/>
</dbReference>
<protein>
    <recommendedName>
        <fullName evidence="1">Alpha-amylase-like C-terminal domain-containing protein</fullName>
    </recommendedName>
</protein>
<sequence>MTCPIPYLDVLRLKFKSRKLFRSGELDVLYADRGVVVYTRKLDSQLALVAINSSDEEQDVDLKMEPNMSLDGQLGRESNLFSDNDGRVRMSLEGLSSHLYLKTSP</sequence>
<feature type="domain" description="Alpha-amylase-like C-terminal" evidence="1">
    <location>
        <begin position="24"/>
        <end position="97"/>
    </location>
</feature>
<keyword evidence="3" id="KW-1185">Reference proteome</keyword>
<dbReference type="Proteomes" id="UP000192907">
    <property type="component" value="Unassembled WGS sequence"/>
</dbReference>
<proteinExistence type="predicted"/>
<dbReference type="EMBL" id="FWZT01000019">
    <property type="protein sequence ID" value="SMF57953.1"/>
    <property type="molecule type" value="Genomic_DNA"/>
</dbReference>
<evidence type="ECO:0000259" key="1">
    <source>
        <dbReference type="Pfam" id="PF22026"/>
    </source>
</evidence>
<gene>
    <name evidence="2" type="ORF">SAMN06296036_11937</name>
</gene>
<dbReference type="Gene3D" id="2.60.40.1180">
    <property type="entry name" value="Golgi alpha-mannosidase II"/>
    <property type="match status" value="1"/>
</dbReference>
<dbReference type="InterPro" id="IPR013780">
    <property type="entry name" value="Glyco_hydro_b"/>
</dbReference>
<organism evidence="2 3">
    <name type="scientific">Pseudobacteriovorax antillogorgiicola</name>
    <dbReference type="NCBI Taxonomy" id="1513793"/>
    <lineage>
        <taxon>Bacteria</taxon>
        <taxon>Pseudomonadati</taxon>
        <taxon>Bdellovibrionota</taxon>
        <taxon>Oligoflexia</taxon>
        <taxon>Oligoflexales</taxon>
        <taxon>Pseudobacteriovoracaceae</taxon>
        <taxon>Pseudobacteriovorax</taxon>
    </lineage>
</organism>